<evidence type="ECO:0000313" key="7">
    <source>
        <dbReference type="EMBL" id="KAB0639696.1"/>
    </source>
</evidence>
<dbReference type="InterPro" id="IPR023753">
    <property type="entry name" value="FAD/NAD-binding_dom"/>
</dbReference>
<dbReference type="GO" id="GO:0003955">
    <property type="term" value="F:NAD(P)H dehydrogenase (quinone) activity"/>
    <property type="evidence" value="ECO:0007669"/>
    <property type="project" value="TreeGrafter"/>
</dbReference>
<dbReference type="PRINTS" id="PR00368">
    <property type="entry name" value="FADPNR"/>
</dbReference>
<dbReference type="AlphaFoldDB" id="A0A3N7U3V7"/>
<dbReference type="Pfam" id="PF07992">
    <property type="entry name" value="Pyr_redox_2"/>
    <property type="match status" value="1"/>
</dbReference>
<evidence type="ECO:0000256" key="2">
    <source>
        <dbReference type="ARBA" id="ARBA00005272"/>
    </source>
</evidence>
<dbReference type="RefSeq" id="WP_059884086.1">
    <property type="nucleotide sequence ID" value="NZ_CABVPM010000005.1"/>
</dbReference>
<evidence type="ECO:0000313" key="8">
    <source>
        <dbReference type="Proteomes" id="UP000473470"/>
    </source>
</evidence>
<dbReference type="PANTHER" id="PTHR42913:SF3">
    <property type="entry name" value="64 KDA MITOCHONDRIAL NADH DEHYDROGENASE (EUROFUNG)"/>
    <property type="match status" value="1"/>
</dbReference>
<reference evidence="7 8" key="1">
    <citation type="submission" date="2019-09" db="EMBL/GenBank/DDBJ databases">
        <title>Draft genome sequences of 48 bacterial type strains from the CCUG.</title>
        <authorList>
            <person name="Tunovic T."/>
            <person name="Pineiro-Iglesias B."/>
            <person name="Unosson C."/>
            <person name="Inganas E."/>
            <person name="Ohlen M."/>
            <person name="Cardew S."/>
            <person name="Jensie-Markopoulos S."/>
            <person name="Salva-Serra F."/>
            <person name="Jaen-Luchoro D."/>
            <person name="Karlsson R."/>
            <person name="Svensson-Stadler L."/>
            <person name="Chun J."/>
            <person name="Moore E."/>
        </authorList>
    </citation>
    <scope>NUCLEOTIDE SEQUENCE [LARGE SCALE GENOMIC DNA]</scope>
    <source>
        <strain evidence="7 8">CCUG 65686</strain>
    </source>
</reference>
<comment type="caution">
    <text evidence="7">The sequence shown here is derived from an EMBL/GenBank/DDBJ whole genome shotgun (WGS) entry which is preliminary data.</text>
</comment>
<name>A0A3N7U3V7_9BURK</name>
<dbReference type="PANTHER" id="PTHR42913">
    <property type="entry name" value="APOPTOSIS-INDUCING FACTOR 1"/>
    <property type="match status" value="1"/>
</dbReference>
<keyword evidence="5" id="KW-0560">Oxidoreductase</keyword>
<keyword evidence="3" id="KW-0285">Flavoprotein</keyword>
<gene>
    <name evidence="7" type="ORF">F7R25_06970</name>
</gene>
<evidence type="ECO:0000256" key="3">
    <source>
        <dbReference type="ARBA" id="ARBA00022630"/>
    </source>
</evidence>
<comment type="similarity">
    <text evidence="2">Belongs to the NADH dehydrogenase family.</text>
</comment>
<accession>A0A3N7U3V7</accession>
<dbReference type="EMBL" id="VZOK01000008">
    <property type="protein sequence ID" value="KAB0639696.1"/>
    <property type="molecule type" value="Genomic_DNA"/>
</dbReference>
<dbReference type="GO" id="GO:0019646">
    <property type="term" value="P:aerobic electron transport chain"/>
    <property type="evidence" value="ECO:0007669"/>
    <property type="project" value="TreeGrafter"/>
</dbReference>
<dbReference type="PRINTS" id="PR00411">
    <property type="entry name" value="PNDRDTASEI"/>
</dbReference>
<keyword evidence="4" id="KW-0274">FAD</keyword>
<dbReference type="Gene3D" id="3.50.50.100">
    <property type="match status" value="1"/>
</dbReference>
<evidence type="ECO:0000256" key="5">
    <source>
        <dbReference type="ARBA" id="ARBA00023002"/>
    </source>
</evidence>
<dbReference type="InterPro" id="IPR036188">
    <property type="entry name" value="FAD/NAD-bd_sf"/>
</dbReference>
<dbReference type="Proteomes" id="UP000473470">
    <property type="component" value="Unassembled WGS sequence"/>
</dbReference>
<dbReference type="InterPro" id="IPR051169">
    <property type="entry name" value="NADH-Q_oxidoreductase"/>
</dbReference>
<proteinExistence type="inferred from homology"/>
<evidence type="ECO:0000256" key="4">
    <source>
        <dbReference type="ARBA" id="ARBA00022827"/>
    </source>
</evidence>
<evidence type="ECO:0000256" key="1">
    <source>
        <dbReference type="ARBA" id="ARBA00001974"/>
    </source>
</evidence>
<dbReference type="SUPFAM" id="SSF51905">
    <property type="entry name" value="FAD/NAD(P)-binding domain"/>
    <property type="match status" value="1"/>
</dbReference>
<comment type="cofactor">
    <cofactor evidence="1">
        <name>FAD</name>
        <dbReference type="ChEBI" id="CHEBI:57692"/>
    </cofactor>
</comment>
<protein>
    <submittedName>
        <fullName evidence="7">NAD(P)/FAD-dependent oxidoreductase</fullName>
    </submittedName>
</protein>
<feature type="domain" description="FAD/NAD(P)-binding" evidence="6">
    <location>
        <begin position="6"/>
        <end position="334"/>
    </location>
</feature>
<organism evidence="7 8">
    <name type="scientific">Burkholderia stagnalis</name>
    <dbReference type="NCBI Taxonomy" id="1503054"/>
    <lineage>
        <taxon>Bacteria</taxon>
        <taxon>Pseudomonadati</taxon>
        <taxon>Pseudomonadota</taxon>
        <taxon>Betaproteobacteria</taxon>
        <taxon>Burkholderiales</taxon>
        <taxon>Burkholderiaceae</taxon>
        <taxon>Burkholderia</taxon>
        <taxon>Burkholderia cepacia complex</taxon>
    </lineage>
</organism>
<sequence>MSDPVRIVIVGGGIAGLLLATRLGDQLGRTGRAHVTLIDRSPTHVWKPLLHTIAAGTRDVQQQQVIFLAHAREHGFTFQPGDMQGLDRARRRVALGEIRSQDGQLVLDARTIEYDVLVLALGSQANDFGVPGVREHCYFIDSQRQAETFNEALRMRVFRSVANDEALRVAIVGAGATGVELAAELSRLLEIAGAYGDASVRERLQLTLLESAPRILAAFPPKISASAQRRLEQIGLRVLTSTRVNSADAHGFHFGDGAFAPADLMVWAAGVKAPDFMSALGGLDTNRANQVVVRPTLQALDDERVFAIGDCASLQPDGQERPLPPTAQVATQQADHLAACLPSWLDGKPLPDFAFHDFGALVSLSDYDAFGTLGQFGFFRGGFIRGRFAQFSHLMLYRRHQHALHGFSKATLLWIAERINGCVQPRIRLS</sequence>
<evidence type="ECO:0000259" key="6">
    <source>
        <dbReference type="Pfam" id="PF07992"/>
    </source>
</evidence>